<keyword evidence="3 7" id="KW-0479">Metal-binding</keyword>
<comment type="similarity">
    <text evidence="2">Belongs to the cytochrome P450 family.</text>
</comment>
<protein>
    <submittedName>
        <fullName evidence="8">Cytochrome P450</fullName>
    </submittedName>
</protein>
<keyword evidence="7" id="KW-0349">Heme</keyword>
<dbReference type="PANTHER" id="PTHR46206">
    <property type="entry name" value="CYTOCHROME P450"/>
    <property type="match status" value="1"/>
</dbReference>
<keyword evidence="9" id="KW-1185">Reference proteome</keyword>
<proteinExistence type="inferred from homology"/>
<evidence type="ECO:0000313" key="8">
    <source>
        <dbReference type="EMBL" id="KAH7038346.1"/>
    </source>
</evidence>
<comment type="caution">
    <text evidence="8">The sequence shown here is derived from an EMBL/GenBank/DDBJ whole genome shotgun (WGS) entry which is preliminary data.</text>
</comment>
<evidence type="ECO:0000256" key="6">
    <source>
        <dbReference type="ARBA" id="ARBA00023033"/>
    </source>
</evidence>
<comment type="cofactor">
    <cofactor evidence="1 7">
        <name>heme</name>
        <dbReference type="ChEBI" id="CHEBI:30413"/>
    </cofactor>
</comment>
<feature type="binding site" description="axial binding residue" evidence="7">
    <location>
        <position position="323"/>
    </location>
    <ligand>
        <name>heme</name>
        <dbReference type="ChEBI" id="CHEBI:30413"/>
    </ligand>
    <ligandPart>
        <name>Fe</name>
        <dbReference type="ChEBI" id="CHEBI:18248"/>
    </ligandPart>
</feature>
<organism evidence="8 9">
    <name type="scientific">Microdochium trichocladiopsis</name>
    <dbReference type="NCBI Taxonomy" id="1682393"/>
    <lineage>
        <taxon>Eukaryota</taxon>
        <taxon>Fungi</taxon>
        <taxon>Dikarya</taxon>
        <taxon>Ascomycota</taxon>
        <taxon>Pezizomycotina</taxon>
        <taxon>Sordariomycetes</taxon>
        <taxon>Xylariomycetidae</taxon>
        <taxon>Xylariales</taxon>
        <taxon>Microdochiaceae</taxon>
        <taxon>Microdochium</taxon>
    </lineage>
</organism>
<dbReference type="InterPro" id="IPR001128">
    <property type="entry name" value="Cyt_P450"/>
</dbReference>
<dbReference type="InterPro" id="IPR036396">
    <property type="entry name" value="Cyt_P450_sf"/>
</dbReference>
<gene>
    <name evidence="8" type="ORF">B0I36DRAFT_372448</name>
</gene>
<dbReference type="Proteomes" id="UP000756346">
    <property type="component" value="Unassembled WGS sequence"/>
</dbReference>
<dbReference type="GO" id="GO:0005506">
    <property type="term" value="F:iron ion binding"/>
    <property type="evidence" value="ECO:0007669"/>
    <property type="project" value="InterPro"/>
</dbReference>
<evidence type="ECO:0000256" key="3">
    <source>
        <dbReference type="ARBA" id="ARBA00022723"/>
    </source>
</evidence>
<dbReference type="GeneID" id="70189661"/>
<dbReference type="SUPFAM" id="SSF48264">
    <property type="entry name" value="Cytochrome P450"/>
    <property type="match status" value="1"/>
</dbReference>
<dbReference type="PRINTS" id="PR00465">
    <property type="entry name" value="EP450IV"/>
</dbReference>
<keyword evidence="5 7" id="KW-0408">Iron</keyword>
<evidence type="ECO:0000256" key="2">
    <source>
        <dbReference type="ARBA" id="ARBA00010617"/>
    </source>
</evidence>
<dbReference type="GO" id="GO:0020037">
    <property type="term" value="F:heme binding"/>
    <property type="evidence" value="ECO:0007669"/>
    <property type="project" value="InterPro"/>
</dbReference>
<keyword evidence="6" id="KW-0503">Monooxygenase</keyword>
<dbReference type="AlphaFoldDB" id="A0A9P8YG47"/>
<evidence type="ECO:0000256" key="7">
    <source>
        <dbReference type="PIRSR" id="PIRSR602403-1"/>
    </source>
</evidence>
<evidence type="ECO:0000256" key="4">
    <source>
        <dbReference type="ARBA" id="ARBA00023002"/>
    </source>
</evidence>
<dbReference type="GO" id="GO:0016705">
    <property type="term" value="F:oxidoreductase activity, acting on paired donors, with incorporation or reduction of molecular oxygen"/>
    <property type="evidence" value="ECO:0007669"/>
    <property type="project" value="InterPro"/>
</dbReference>
<name>A0A9P8YG47_9PEZI</name>
<dbReference type="OrthoDB" id="1844152at2759"/>
<sequence>MPNIIRTTLTPAIGRLNHAMMAEVDAAVLRELGECIEWTPIEIYGKIMRILAVASGRVFIGPELCHDERYIEAVVNYTIVLNQATLDIKKLNPWLKRFQAHRLHSVIALKKLEDRFLTFIAPTVEARRKAMTSGQTVPDDMLTWLMTKGAGDGIETVRDIGLNQLGLTHVASFATGATATNVLYDLAFRQQYIKPLRDEVRETLAGFDGKLTTPALRNLQKMDSVMKESLRMHPLVFSTFERRALQSFTLSDGHFIPKGTNLEIPNHAIARDPEIFPDPDAFKPWRFYEMGEKNTEKNGGGTSHQFVSVSTELGSFGYGRDACPGRFYAADELKMILARILMAYDVRMVDGETERYPNLDFGGVCIPDPTRKLLFKRVVDSPTR</sequence>
<dbReference type="PANTHER" id="PTHR46206:SF7">
    <property type="entry name" value="P450, PUTATIVE (EUROFUNG)-RELATED"/>
    <property type="match status" value="1"/>
</dbReference>
<evidence type="ECO:0000256" key="5">
    <source>
        <dbReference type="ARBA" id="ARBA00023004"/>
    </source>
</evidence>
<dbReference type="Pfam" id="PF00067">
    <property type="entry name" value="p450"/>
    <property type="match status" value="1"/>
</dbReference>
<evidence type="ECO:0000256" key="1">
    <source>
        <dbReference type="ARBA" id="ARBA00001971"/>
    </source>
</evidence>
<dbReference type="RefSeq" id="XP_046017467.1">
    <property type="nucleotide sequence ID" value="XM_046160115.1"/>
</dbReference>
<keyword evidence="4" id="KW-0560">Oxidoreductase</keyword>
<dbReference type="EMBL" id="JAGTJQ010000002">
    <property type="protein sequence ID" value="KAH7038346.1"/>
    <property type="molecule type" value="Genomic_DNA"/>
</dbReference>
<evidence type="ECO:0000313" key="9">
    <source>
        <dbReference type="Proteomes" id="UP000756346"/>
    </source>
</evidence>
<dbReference type="Gene3D" id="1.10.630.10">
    <property type="entry name" value="Cytochrome P450"/>
    <property type="match status" value="1"/>
</dbReference>
<dbReference type="GO" id="GO:0004497">
    <property type="term" value="F:monooxygenase activity"/>
    <property type="evidence" value="ECO:0007669"/>
    <property type="project" value="UniProtKB-KW"/>
</dbReference>
<dbReference type="CDD" id="cd11041">
    <property type="entry name" value="CYP503A1-like"/>
    <property type="match status" value="1"/>
</dbReference>
<dbReference type="InterPro" id="IPR002403">
    <property type="entry name" value="Cyt_P450_E_grp-IV"/>
</dbReference>
<accession>A0A9P8YG47</accession>
<reference evidence="8" key="1">
    <citation type="journal article" date="2021" name="Nat. Commun.">
        <title>Genetic determinants of endophytism in the Arabidopsis root mycobiome.</title>
        <authorList>
            <person name="Mesny F."/>
            <person name="Miyauchi S."/>
            <person name="Thiergart T."/>
            <person name="Pickel B."/>
            <person name="Atanasova L."/>
            <person name="Karlsson M."/>
            <person name="Huettel B."/>
            <person name="Barry K.W."/>
            <person name="Haridas S."/>
            <person name="Chen C."/>
            <person name="Bauer D."/>
            <person name="Andreopoulos W."/>
            <person name="Pangilinan J."/>
            <person name="LaButti K."/>
            <person name="Riley R."/>
            <person name="Lipzen A."/>
            <person name="Clum A."/>
            <person name="Drula E."/>
            <person name="Henrissat B."/>
            <person name="Kohler A."/>
            <person name="Grigoriev I.V."/>
            <person name="Martin F.M."/>
            <person name="Hacquard S."/>
        </authorList>
    </citation>
    <scope>NUCLEOTIDE SEQUENCE</scope>
    <source>
        <strain evidence="8">MPI-CAGE-CH-0230</strain>
    </source>
</reference>